<protein>
    <recommendedName>
        <fullName evidence="4">Cupin domain-containing protein</fullName>
    </recommendedName>
</protein>
<organism evidence="2 3">
    <name type="scientific">Ramlibacter pallidus</name>
    <dbReference type="NCBI Taxonomy" id="2780087"/>
    <lineage>
        <taxon>Bacteria</taxon>
        <taxon>Pseudomonadati</taxon>
        <taxon>Pseudomonadota</taxon>
        <taxon>Betaproteobacteria</taxon>
        <taxon>Burkholderiales</taxon>
        <taxon>Comamonadaceae</taxon>
        <taxon>Ramlibacter</taxon>
    </lineage>
</organism>
<dbReference type="Proteomes" id="UP000806285">
    <property type="component" value="Unassembled WGS sequence"/>
</dbReference>
<proteinExistence type="predicted"/>
<sequence length="189" mass="20964">MGTRPELPAGPTPYRRVAGPGIDMPVDEVMQNVARFADLPCDPNAFVDRSDPTRRLAIRWPISPGHRAAPAGIAAPHRFHMSFVETRAGQSPVVHAHDYREVFVPIRGTYRIYFNKDGADHVELGPLDTFSVPAMLWRRVEQQGAPGETGLLMVLYDDTDDPNRSIFVPQEVIDADRERGFDPYAAAGS</sequence>
<feature type="region of interest" description="Disordered" evidence="1">
    <location>
        <begin position="1"/>
        <end position="20"/>
    </location>
</feature>
<evidence type="ECO:0000256" key="1">
    <source>
        <dbReference type="SAM" id="MobiDB-lite"/>
    </source>
</evidence>
<comment type="caution">
    <text evidence="2">The sequence shown here is derived from an EMBL/GenBank/DDBJ whole genome shotgun (WGS) entry which is preliminary data.</text>
</comment>
<dbReference type="InterPro" id="IPR014710">
    <property type="entry name" value="RmlC-like_jellyroll"/>
</dbReference>
<dbReference type="InterPro" id="IPR011051">
    <property type="entry name" value="RmlC_Cupin_sf"/>
</dbReference>
<dbReference type="EMBL" id="JADDIV010000004">
    <property type="protein sequence ID" value="MBE7368956.1"/>
    <property type="molecule type" value="Genomic_DNA"/>
</dbReference>
<name>A0ABR9S673_9BURK</name>
<accession>A0ABR9S673</accession>
<gene>
    <name evidence="2" type="ORF">IM787_15445</name>
</gene>
<dbReference type="SUPFAM" id="SSF51182">
    <property type="entry name" value="RmlC-like cupins"/>
    <property type="match status" value="1"/>
</dbReference>
<evidence type="ECO:0008006" key="4">
    <source>
        <dbReference type="Google" id="ProtNLM"/>
    </source>
</evidence>
<evidence type="ECO:0000313" key="2">
    <source>
        <dbReference type="EMBL" id="MBE7368956.1"/>
    </source>
</evidence>
<keyword evidence="3" id="KW-1185">Reference proteome</keyword>
<evidence type="ECO:0000313" key="3">
    <source>
        <dbReference type="Proteomes" id="UP000806285"/>
    </source>
</evidence>
<reference evidence="2 3" key="1">
    <citation type="submission" date="2020-10" db="EMBL/GenBank/DDBJ databases">
        <title>Ramlibacter sp. HM2 16S ribosomal RNA gene Genome sequencing and assembly.</title>
        <authorList>
            <person name="Kang M."/>
        </authorList>
    </citation>
    <scope>NUCLEOTIDE SEQUENCE [LARGE SCALE GENOMIC DNA]</scope>
    <source>
        <strain evidence="2 3">HM2</strain>
    </source>
</reference>
<dbReference type="RefSeq" id="WP_193677570.1">
    <property type="nucleotide sequence ID" value="NZ_JADDIV010000004.1"/>
</dbReference>
<dbReference type="Gene3D" id="2.60.120.10">
    <property type="entry name" value="Jelly Rolls"/>
    <property type="match status" value="1"/>
</dbReference>